<dbReference type="CDD" id="cd06558">
    <property type="entry name" value="crotonase-like"/>
    <property type="match status" value="1"/>
</dbReference>
<name>A0ABW5W5C9_9PSEU</name>
<gene>
    <name evidence="3" type="ORF">ACFS2C_07175</name>
</gene>
<dbReference type="EMBL" id="JBHUOF010000007">
    <property type="protein sequence ID" value="MFD2799167.1"/>
    <property type="molecule type" value="Genomic_DNA"/>
</dbReference>
<dbReference type="InterPro" id="IPR001753">
    <property type="entry name" value="Enoyl-CoA_hydra/iso"/>
</dbReference>
<dbReference type="Pfam" id="PF00378">
    <property type="entry name" value="ECH_1"/>
    <property type="match status" value="1"/>
</dbReference>
<dbReference type="InterPro" id="IPR018376">
    <property type="entry name" value="Enoyl-CoA_hyd/isom_CS"/>
</dbReference>
<dbReference type="Gene3D" id="3.90.226.10">
    <property type="entry name" value="2-enoyl-CoA Hydratase, Chain A, domain 1"/>
    <property type="match status" value="1"/>
</dbReference>
<evidence type="ECO:0000256" key="2">
    <source>
        <dbReference type="RuleBase" id="RU003707"/>
    </source>
</evidence>
<evidence type="ECO:0000256" key="1">
    <source>
        <dbReference type="ARBA" id="ARBA00005254"/>
    </source>
</evidence>
<evidence type="ECO:0000313" key="3">
    <source>
        <dbReference type="EMBL" id="MFD2799167.1"/>
    </source>
</evidence>
<dbReference type="InterPro" id="IPR014748">
    <property type="entry name" value="Enoyl-CoA_hydra_C"/>
</dbReference>
<comment type="caution">
    <text evidence="3">The sequence shown here is derived from an EMBL/GenBank/DDBJ whole genome shotgun (WGS) entry which is preliminary data.</text>
</comment>
<keyword evidence="4" id="KW-1185">Reference proteome</keyword>
<protein>
    <submittedName>
        <fullName evidence="3">Enoyl-CoA hydratase/isomerase family protein</fullName>
    </submittedName>
</protein>
<organism evidence="3 4">
    <name type="scientific">Prauserella oleivorans</name>
    <dbReference type="NCBI Taxonomy" id="1478153"/>
    <lineage>
        <taxon>Bacteria</taxon>
        <taxon>Bacillati</taxon>
        <taxon>Actinomycetota</taxon>
        <taxon>Actinomycetes</taxon>
        <taxon>Pseudonocardiales</taxon>
        <taxon>Pseudonocardiaceae</taxon>
        <taxon>Prauserella</taxon>
    </lineage>
</organism>
<comment type="similarity">
    <text evidence="1 2">Belongs to the enoyl-CoA hydratase/isomerase family.</text>
</comment>
<dbReference type="PANTHER" id="PTHR42964:SF1">
    <property type="entry name" value="POLYKETIDE BIOSYNTHESIS ENOYL-COA HYDRATASE PKSH-RELATED"/>
    <property type="match status" value="1"/>
</dbReference>
<dbReference type="InterPro" id="IPR051683">
    <property type="entry name" value="Enoyl-CoA_Hydratase/Isomerase"/>
</dbReference>
<dbReference type="RefSeq" id="WP_377386270.1">
    <property type="nucleotide sequence ID" value="NZ_JBHSAN010000006.1"/>
</dbReference>
<reference evidence="4" key="1">
    <citation type="journal article" date="2019" name="Int. J. Syst. Evol. Microbiol.">
        <title>The Global Catalogue of Microorganisms (GCM) 10K type strain sequencing project: providing services to taxonomists for standard genome sequencing and annotation.</title>
        <authorList>
            <consortium name="The Broad Institute Genomics Platform"/>
            <consortium name="The Broad Institute Genome Sequencing Center for Infectious Disease"/>
            <person name="Wu L."/>
            <person name="Ma J."/>
        </authorList>
    </citation>
    <scope>NUCLEOTIDE SEQUENCE [LARGE SCALE GENOMIC DNA]</scope>
    <source>
        <strain evidence="4">IBRC-M 10906</strain>
    </source>
</reference>
<sequence length="260" mass="27753">MGDVEVEERDGAIWIRLNRPDRRNAYDIGMATTVIDALESATAMHAVVITGSGGSFCAGGALDQLDDPDPDLLRTLFTTSARMLHAVRACPRPVIAAVNGAAAGGGNELVVACDLAVAAKRATFGQTGPRVGSSPVLGATNLMAVQIGEKKAKELTLLCRRYDAEQALAMGLVNEVVADEELETRVSEWIAELKALSPRYLEISKVSSNLWWNSAQDSMANGLGMLVQAIGSDDMREGARAFIEKRRPEFPPPGTGTRRS</sequence>
<dbReference type="Gene3D" id="1.10.12.10">
    <property type="entry name" value="Lyase 2-enoyl-coa Hydratase, Chain A, domain 2"/>
    <property type="match status" value="1"/>
</dbReference>
<accession>A0ABW5W5C9</accession>
<dbReference type="SUPFAM" id="SSF52096">
    <property type="entry name" value="ClpP/crotonase"/>
    <property type="match status" value="1"/>
</dbReference>
<dbReference type="PROSITE" id="PS00166">
    <property type="entry name" value="ENOYL_COA_HYDRATASE"/>
    <property type="match status" value="1"/>
</dbReference>
<evidence type="ECO:0000313" key="4">
    <source>
        <dbReference type="Proteomes" id="UP001597478"/>
    </source>
</evidence>
<dbReference type="InterPro" id="IPR029045">
    <property type="entry name" value="ClpP/crotonase-like_dom_sf"/>
</dbReference>
<dbReference type="Proteomes" id="UP001597478">
    <property type="component" value="Unassembled WGS sequence"/>
</dbReference>
<dbReference type="PANTHER" id="PTHR42964">
    <property type="entry name" value="ENOYL-COA HYDRATASE"/>
    <property type="match status" value="1"/>
</dbReference>
<proteinExistence type="inferred from homology"/>